<dbReference type="GO" id="GO:0032211">
    <property type="term" value="P:negative regulation of telomere maintenance via telomerase"/>
    <property type="evidence" value="ECO:0007669"/>
    <property type="project" value="TreeGrafter"/>
</dbReference>
<dbReference type="GO" id="GO:0010521">
    <property type="term" value="F:telomerase inhibitor activity"/>
    <property type="evidence" value="ECO:0007669"/>
    <property type="project" value="TreeGrafter"/>
</dbReference>
<dbReference type="GO" id="GO:0042162">
    <property type="term" value="F:telomeric DNA binding"/>
    <property type="evidence" value="ECO:0007669"/>
    <property type="project" value="TreeGrafter"/>
</dbReference>
<dbReference type="InterPro" id="IPR012340">
    <property type="entry name" value="NA-bd_OB-fold"/>
</dbReference>
<protein>
    <submittedName>
        <fullName evidence="1">CST complex subunit TEN1</fullName>
    </submittedName>
</protein>
<gene>
    <name evidence="1" type="ORF">CKAN_02350400</name>
</gene>
<comment type="caution">
    <text evidence="1">The sequence shown here is derived from an EMBL/GenBank/DDBJ whole genome shotgun (WGS) entry which is preliminary data.</text>
</comment>
<dbReference type="Proteomes" id="UP000283530">
    <property type="component" value="Unassembled WGS sequence"/>
</dbReference>
<dbReference type="STRING" id="337451.A0A3S3N832"/>
<evidence type="ECO:0000313" key="2">
    <source>
        <dbReference type="Proteomes" id="UP000283530"/>
    </source>
</evidence>
<dbReference type="EMBL" id="QPKB01000010">
    <property type="protein sequence ID" value="RWR94222.1"/>
    <property type="molecule type" value="Genomic_DNA"/>
</dbReference>
<name>A0A3S3N832_9MAGN</name>
<dbReference type="FunFam" id="2.40.50.140:FF:000410">
    <property type="entry name" value="CST complex subunit TEN1"/>
    <property type="match status" value="1"/>
</dbReference>
<evidence type="ECO:0000313" key="1">
    <source>
        <dbReference type="EMBL" id="RWR94222.1"/>
    </source>
</evidence>
<dbReference type="Pfam" id="PF15490">
    <property type="entry name" value="Ten1_2"/>
    <property type="match status" value="1"/>
</dbReference>
<dbReference type="GO" id="GO:0003697">
    <property type="term" value="F:single-stranded DNA binding"/>
    <property type="evidence" value="ECO:0007669"/>
    <property type="project" value="InterPro"/>
</dbReference>
<proteinExistence type="predicted"/>
<dbReference type="PANTHER" id="PTHR33905:SF1">
    <property type="entry name" value="CST COMPLEX SUBUNIT TEN1"/>
    <property type="match status" value="1"/>
</dbReference>
<accession>A0A3S3N832</accession>
<sequence length="180" mass="20118">MRGFKSFVQMYQAKGTFGIILVLKWIYPKNKPISISHKLRQFAGHRLCYESIAGPMASSGIKPGILVSLQELDSSSPLFKQGASLRVTGKLQGYDAETAIAIIIDGSVSLKIDTQHLRDINFRIGSIYQFIGELLIQSDSNALLQARVGRNVDGIDLNLYHQSLQLRRQFEAEHLNSRTI</sequence>
<keyword evidence="2" id="KW-1185">Reference proteome</keyword>
<dbReference type="AlphaFoldDB" id="A0A3S3N832"/>
<reference evidence="1 2" key="1">
    <citation type="journal article" date="2019" name="Nat. Plants">
        <title>Stout camphor tree genome fills gaps in understanding of flowering plant genome evolution.</title>
        <authorList>
            <person name="Chaw S.M."/>
            <person name="Liu Y.C."/>
            <person name="Wu Y.W."/>
            <person name="Wang H.Y."/>
            <person name="Lin C.I."/>
            <person name="Wu C.S."/>
            <person name="Ke H.M."/>
            <person name="Chang L.Y."/>
            <person name="Hsu C.Y."/>
            <person name="Yang H.T."/>
            <person name="Sudianto E."/>
            <person name="Hsu M.H."/>
            <person name="Wu K.P."/>
            <person name="Wang L.N."/>
            <person name="Leebens-Mack J.H."/>
            <person name="Tsai I.J."/>
        </authorList>
    </citation>
    <scope>NUCLEOTIDE SEQUENCE [LARGE SCALE GENOMIC DNA]</scope>
    <source>
        <strain evidence="2">cv. Chaw 1501</strain>
        <tissue evidence="1">Young leaves</tissue>
    </source>
</reference>
<dbReference type="InterPro" id="IPR029146">
    <property type="entry name" value="Ten1_animal_plant"/>
</dbReference>
<organism evidence="1 2">
    <name type="scientific">Cinnamomum micranthum f. kanehirae</name>
    <dbReference type="NCBI Taxonomy" id="337451"/>
    <lineage>
        <taxon>Eukaryota</taxon>
        <taxon>Viridiplantae</taxon>
        <taxon>Streptophyta</taxon>
        <taxon>Embryophyta</taxon>
        <taxon>Tracheophyta</taxon>
        <taxon>Spermatophyta</taxon>
        <taxon>Magnoliopsida</taxon>
        <taxon>Magnoliidae</taxon>
        <taxon>Laurales</taxon>
        <taxon>Lauraceae</taxon>
        <taxon>Cinnamomum</taxon>
    </lineage>
</organism>
<dbReference type="GO" id="GO:1990879">
    <property type="term" value="C:CST complex"/>
    <property type="evidence" value="ECO:0007669"/>
    <property type="project" value="InterPro"/>
</dbReference>
<dbReference type="Gene3D" id="2.40.50.140">
    <property type="entry name" value="Nucleic acid-binding proteins"/>
    <property type="match status" value="1"/>
</dbReference>
<dbReference type="PANTHER" id="PTHR33905">
    <property type="entry name" value="CST COMPLEX SUBUNIT TEN1"/>
    <property type="match status" value="1"/>
</dbReference>
<dbReference type="OrthoDB" id="342190at2759"/>